<evidence type="ECO:0000256" key="2">
    <source>
        <dbReference type="ARBA" id="ARBA00004713"/>
    </source>
</evidence>
<reference evidence="12 13" key="1">
    <citation type="submission" date="2020-07" db="EMBL/GenBank/DDBJ databases">
        <title>Complete Genome Sequence of an acetic acid bacterium, Acetobacter aceti JCM20276.</title>
        <authorList>
            <person name="Hirose Y."/>
            <person name="Mihara H."/>
        </authorList>
    </citation>
    <scope>NUCLEOTIDE SEQUENCE [LARGE SCALE GENOMIC DNA]</scope>
    <source>
        <strain evidence="12 13">JCM20276</strain>
    </source>
</reference>
<protein>
    <recommendedName>
        <fullName evidence="4">3-deoxy-D-manno-octulosonic acid transferase</fullName>
        <ecNumber evidence="3">2.4.99.12</ecNumber>
    </recommendedName>
    <alternativeName>
        <fullName evidence="6">Lipid IV(A) 3-deoxy-D-manno-octulosonic acid transferase</fullName>
    </alternativeName>
</protein>
<comment type="function">
    <text evidence="1">Involved in lipopolysaccharide (LPS) biosynthesis. Catalyzes the transfer of 3-deoxy-D-manno-octulosonate (Kdo) residue(s) from CMP-Kdo to lipid IV(A), the tetraacyldisaccharide-1,4'-bisphosphate precursor of lipid A.</text>
</comment>
<dbReference type="Proteomes" id="UP000515220">
    <property type="component" value="Chromosome"/>
</dbReference>
<gene>
    <name evidence="12" type="ORF">AAJCM20276_15700</name>
</gene>
<evidence type="ECO:0000256" key="9">
    <source>
        <dbReference type="PIRSR" id="PIRSR639901-2"/>
    </source>
</evidence>
<dbReference type="InterPro" id="IPR007507">
    <property type="entry name" value="Glycos_transf_N"/>
</dbReference>
<organism evidence="12 13">
    <name type="scientific">Acetobacter aceti</name>
    <dbReference type="NCBI Taxonomy" id="435"/>
    <lineage>
        <taxon>Bacteria</taxon>
        <taxon>Pseudomonadati</taxon>
        <taxon>Pseudomonadota</taxon>
        <taxon>Alphaproteobacteria</taxon>
        <taxon>Acetobacterales</taxon>
        <taxon>Acetobacteraceae</taxon>
        <taxon>Acetobacter</taxon>
        <taxon>Acetobacter subgen. Acetobacter</taxon>
    </lineage>
</organism>
<feature type="domain" description="3-deoxy-D-manno-octulosonic-acid transferase N-terminal" evidence="11">
    <location>
        <begin position="306"/>
        <end position="486"/>
    </location>
</feature>
<evidence type="ECO:0000259" key="10">
    <source>
        <dbReference type="Pfam" id="PF04028"/>
    </source>
</evidence>
<dbReference type="CDD" id="cd07983">
    <property type="entry name" value="LPLAT_DUF374-like"/>
    <property type="match status" value="1"/>
</dbReference>
<dbReference type="Gene3D" id="3.40.50.2000">
    <property type="entry name" value="Glycogen Phosphorylase B"/>
    <property type="match status" value="1"/>
</dbReference>
<dbReference type="EC" id="2.4.99.12" evidence="3"/>
<feature type="active site" description="Proton acceptor" evidence="8">
    <location>
        <position position="333"/>
    </location>
</feature>
<dbReference type="PANTHER" id="PTHR42755">
    <property type="entry name" value="3-DEOXY-MANNO-OCTULOSONATE CYTIDYLYLTRANSFERASE"/>
    <property type="match status" value="1"/>
</dbReference>
<feature type="domain" description="DUF374" evidence="10">
    <location>
        <begin position="87"/>
        <end position="158"/>
    </location>
</feature>
<comment type="pathway">
    <text evidence="2">Bacterial outer membrane biogenesis; LPS core biosynthesis.</text>
</comment>
<feature type="site" description="Transition state stabilizer" evidence="9">
    <location>
        <position position="408"/>
    </location>
</feature>
<evidence type="ECO:0000313" key="13">
    <source>
        <dbReference type="Proteomes" id="UP000515220"/>
    </source>
</evidence>
<name>A0A6S6PJE3_ACEAC</name>
<evidence type="ECO:0000256" key="7">
    <source>
        <dbReference type="ARBA" id="ARBA00049183"/>
    </source>
</evidence>
<evidence type="ECO:0000256" key="5">
    <source>
        <dbReference type="ARBA" id="ARBA00022679"/>
    </source>
</evidence>
<evidence type="ECO:0000259" key="11">
    <source>
        <dbReference type="Pfam" id="PF04413"/>
    </source>
</evidence>
<evidence type="ECO:0000256" key="1">
    <source>
        <dbReference type="ARBA" id="ARBA00003394"/>
    </source>
</evidence>
<dbReference type="InterPro" id="IPR039901">
    <property type="entry name" value="Kdotransferase"/>
</dbReference>
<dbReference type="SUPFAM" id="SSF53756">
    <property type="entry name" value="UDP-Glycosyltransferase/glycogen phosphorylase"/>
    <property type="match status" value="1"/>
</dbReference>
<dbReference type="GO" id="GO:0043842">
    <property type="term" value="F:Kdo transferase activity"/>
    <property type="evidence" value="ECO:0007669"/>
    <property type="project" value="UniProtKB-EC"/>
</dbReference>
<accession>A0A6S6PJE3</accession>
<evidence type="ECO:0000256" key="6">
    <source>
        <dbReference type="ARBA" id="ARBA00031445"/>
    </source>
</evidence>
<comment type="catalytic activity">
    <reaction evidence="7">
        <text>lipid IVA (E. coli) + CMP-3-deoxy-beta-D-manno-octulosonate = alpha-Kdo-(2-&gt;6)-lipid IVA (E. coli) + CMP + H(+)</text>
        <dbReference type="Rhea" id="RHEA:28066"/>
        <dbReference type="ChEBI" id="CHEBI:15378"/>
        <dbReference type="ChEBI" id="CHEBI:58603"/>
        <dbReference type="ChEBI" id="CHEBI:60364"/>
        <dbReference type="ChEBI" id="CHEBI:60377"/>
        <dbReference type="ChEBI" id="CHEBI:85987"/>
        <dbReference type="EC" id="2.4.99.12"/>
    </reaction>
</comment>
<dbReference type="UniPathway" id="UPA00958"/>
<dbReference type="RefSeq" id="WP_099348804.1">
    <property type="nucleotide sequence ID" value="NZ_AP023326.1"/>
</dbReference>
<sequence length="705" mass="76446">MQDGSASSSFSREGFSALGQHILEKAIRGWLGFALRTTRWHFEAKPEARALLLHERGDGTQPGLLVAFWHEALALSPALWWWTEPRNPSMRLHVLISRNHDGRLIARIVTPWRIPPIHGSSDKKGKNKGGAAALRQIRQALAQGHTVAVMPDGPKGPRRVIQPGVLALAEKTGIPILPVGVQCTCLHAPSWDRMIVPLPFGRGRIVCGAPVSVEPGKRDAAGQTLALRLTAAQDEAGAQTETYPDTLATMPERAVVEGPVRAPTMPQHPPSSSTPALWSLLTSLLAPGLIAMLRIRVRRGKEIRERTRERLGFATMRHPDGPLVWMHAASVGETLSIIPVIRAILEKPSAPTVLVTTGTVTAAATLTRELTDAMHAGRVLHSFVPLDVPRWIKRFLRYWRPDGLVLTESELWPNMIAACNAAKLPVMLVNGRLSRSALKGWRKLPRMAESMMTALSWIAARSPEDAARFRMLGASNVFCDGDLKTAAPPLAADAAILDAARKAIGKRPVWVAASTHPGEEKQVLEAAKILRTSYPDLLTIIAPRHPDRGAAIATEVKEAFPASGQPPRRSQDELPNKANPVWIVDTLGELGILFRLSRIVFMGNSLIAPDSPIEGGGHNPLEPVRLGCAIMTGPAIDNFEETFAALGESVSMVRSVPDLVNTVKALLDDPARVAALGEAGERIATRDQNLPSRLADLICRTCGYS</sequence>
<dbReference type="GO" id="GO:0005886">
    <property type="term" value="C:plasma membrane"/>
    <property type="evidence" value="ECO:0007669"/>
    <property type="project" value="TreeGrafter"/>
</dbReference>
<keyword evidence="5" id="KW-0808">Transferase</keyword>
<evidence type="ECO:0000313" key="12">
    <source>
        <dbReference type="EMBL" id="BCI66946.1"/>
    </source>
</evidence>
<evidence type="ECO:0000256" key="8">
    <source>
        <dbReference type="PIRSR" id="PIRSR639901-1"/>
    </source>
</evidence>
<dbReference type="GO" id="GO:0009244">
    <property type="term" value="P:lipopolysaccharide core region biosynthetic process"/>
    <property type="evidence" value="ECO:0007669"/>
    <property type="project" value="UniProtKB-UniPathway"/>
</dbReference>
<dbReference type="EMBL" id="AP023326">
    <property type="protein sequence ID" value="BCI66946.1"/>
    <property type="molecule type" value="Genomic_DNA"/>
</dbReference>
<evidence type="ECO:0000256" key="4">
    <source>
        <dbReference type="ARBA" id="ARBA00019077"/>
    </source>
</evidence>
<dbReference type="PANTHER" id="PTHR42755:SF1">
    <property type="entry name" value="3-DEOXY-D-MANNO-OCTULOSONIC ACID TRANSFERASE, MITOCHONDRIAL-RELATED"/>
    <property type="match status" value="1"/>
</dbReference>
<feature type="site" description="Transition state stabilizer" evidence="9">
    <location>
        <position position="484"/>
    </location>
</feature>
<dbReference type="AlphaFoldDB" id="A0A6S6PJE3"/>
<dbReference type="Pfam" id="PF04413">
    <property type="entry name" value="Glycos_transf_N"/>
    <property type="match status" value="1"/>
</dbReference>
<dbReference type="Pfam" id="PF04028">
    <property type="entry name" value="DUF374"/>
    <property type="match status" value="1"/>
</dbReference>
<proteinExistence type="predicted"/>
<dbReference type="GO" id="GO:0009245">
    <property type="term" value="P:lipid A biosynthetic process"/>
    <property type="evidence" value="ECO:0007669"/>
    <property type="project" value="TreeGrafter"/>
</dbReference>
<dbReference type="InterPro" id="IPR007172">
    <property type="entry name" value="DUF374"/>
</dbReference>
<dbReference type="Gene3D" id="3.40.50.11720">
    <property type="entry name" value="3-Deoxy-D-manno-octulosonic-acid transferase, N-terminal domain"/>
    <property type="match status" value="1"/>
</dbReference>
<dbReference type="InterPro" id="IPR038107">
    <property type="entry name" value="Glycos_transf_N_sf"/>
</dbReference>
<evidence type="ECO:0000256" key="3">
    <source>
        <dbReference type="ARBA" id="ARBA00012621"/>
    </source>
</evidence>